<dbReference type="Pfam" id="PF01408">
    <property type="entry name" value="GFO_IDH_MocA"/>
    <property type="match status" value="1"/>
</dbReference>
<dbReference type="Gene3D" id="3.30.360.10">
    <property type="entry name" value="Dihydrodipicolinate Reductase, domain 2"/>
    <property type="match status" value="1"/>
</dbReference>
<dbReference type="SUPFAM" id="SSF51735">
    <property type="entry name" value="NAD(P)-binding Rossmann-fold domains"/>
    <property type="match status" value="1"/>
</dbReference>
<dbReference type="AlphaFoldDB" id="A0A917V0U6"/>
<dbReference type="Pfam" id="PF22725">
    <property type="entry name" value="GFO_IDH_MocA_C3"/>
    <property type="match status" value="1"/>
</dbReference>
<evidence type="ECO:0000313" key="3">
    <source>
        <dbReference type="EMBL" id="GGK06318.1"/>
    </source>
</evidence>
<comment type="caution">
    <text evidence="3">The sequence shown here is derived from an EMBL/GenBank/DDBJ whole genome shotgun (WGS) entry which is preliminary data.</text>
</comment>
<organism evidence="3 4">
    <name type="scientific">Lentibacillus kapialis</name>
    <dbReference type="NCBI Taxonomy" id="340214"/>
    <lineage>
        <taxon>Bacteria</taxon>
        <taxon>Bacillati</taxon>
        <taxon>Bacillota</taxon>
        <taxon>Bacilli</taxon>
        <taxon>Bacillales</taxon>
        <taxon>Bacillaceae</taxon>
        <taxon>Lentibacillus</taxon>
    </lineage>
</organism>
<evidence type="ECO:0000313" key="4">
    <source>
        <dbReference type="Proteomes" id="UP000658382"/>
    </source>
</evidence>
<dbReference type="PANTHER" id="PTHR43054">
    <property type="match status" value="1"/>
</dbReference>
<name>A0A917V0U6_9BACI</name>
<sequence length="319" mass="35635">MLNLCTIGTSQITRTFIEATEHVEGVQVNAVYSRDQQKADALANSFNVPMSYTDLDIMLTDERINGVYIASPNAIHFEQVMTCLKRQKHVICEKPIFTGISNFKAAYEEADRQGVYLFEAIKNLHTPNFLKLKDALNLVGSVRSAYFHRVRYSSKYDRFLEGDIPNVFSKQMDGGALQDLGVYPLSLMVALFGEPEASHYHCVPLSSGVDGSGTLLLDYTDFIGTIMCSKISTSYNAGEIHGERGTLVVDNSSPINAIKFIPNHGSDTADLEMSETMPTMSYQIRNFKSIIDSVDHETYCYYRKISEKVVSILDDHGNC</sequence>
<feature type="domain" description="GFO/IDH/MocA-like oxidoreductase" evidence="2">
    <location>
        <begin position="156"/>
        <end position="247"/>
    </location>
</feature>
<accession>A0A917V0U6</accession>
<dbReference type="GO" id="GO:0000166">
    <property type="term" value="F:nucleotide binding"/>
    <property type="evidence" value="ECO:0007669"/>
    <property type="project" value="InterPro"/>
</dbReference>
<evidence type="ECO:0000259" key="1">
    <source>
        <dbReference type="Pfam" id="PF01408"/>
    </source>
</evidence>
<proteinExistence type="predicted"/>
<dbReference type="Proteomes" id="UP000658382">
    <property type="component" value="Unassembled WGS sequence"/>
</dbReference>
<dbReference type="InterPro" id="IPR000683">
    <property type="entry name" value="Gfo/Idh/MocA-like_OxRdtase_N"/>
</dbReference>
<reference evidence="3" key="1">
    <citation type="journal article" date="2014" name="Int. J. Syst. Evol. Microbiol.">
        <title>Complete genome sequence of Corynebacterium casei LMG S-19264T (=DSM 44701T), isolated from a smear-ripened cheese.</title>
        <authorList>
            <consortium name="US DOE Joint Genome Institute (JGI-PGF)"/>
            <person name="Walter F."/>
            <person name="Albersmeier A."/>
            <person name="Kalinowski J."/>
            <person name="Ruckert C."/>
        </authorList>
    </citation>
    <scope>NUCLEOTIDE SEQUENCE</scope>
    <source>
        <strain evidence="3">JCM 12580</strain>
    </source>
</reference>
<dbReference type="Gene3D" id="3.40.50.720">
    <property type="entry name" value="NAD(P)-binding Rossmann-like Domain"/>
    <property type="match status" value="1"/>
</dbReference>
<dbReference type="InterPro" id="IPR036291">
    <property type="entry name" value="NAD(P)-bd_dom_sf"/>
</dbReference>
<gene>
    <name evidence="3" type="ORF">GCM10007063_31030</name>
</gene>
<reference evidence="3" key="2">
    <citation type="submission" date="2020-09" db="EMBL/GenBank/DDBJ databases">
        <authorList>
            <person name="Sun Q."/>
            <person name="Ohkuma M."/>
        </authorList>
    </citation>
    <scope>NUCLEOTIDE SEQUENCE</scope>
    <source>
        <strain evidence="3">JCM 12580</strain>
    </source>
</reference>
<keyword evidence="4" id="KW-1185">Reference proteome</keyword>
<dbReference type="PANTHER" id="PTHR43054:SF1">
    <property type="entry name" value="SCYLLO-INOSITOL 2-DEHYDROGENASE (NADP(+)) IOLU"/>
    <property type="match status" value="1"/>
</dbReference>
<dbReference type="SUPFAM" id="SSF55347">
    <property type="entry name" value="Glyceraldehyde-3-phosphate dehydrogenase-like, C-terminal domain"/>
    <property type="match status" value="1"/>
</dbReference>
<dbReference type="EMBL" id="BMNQ01000066">
    <property type="protein sequence ID" value="GGK06318.1"/>
    <property type="molecule type" value="Genomic_DNA"/>
</dbReference>
<dbReference type="RefSeq" id="WP_188634021.1">
    <property type="nucleotide sequence ID" value="NZ_BMNQ01000066.1"/>
</dbReference>
<dbReference type="InterPro" id="IPR055170">
    <property type="entry name" value="GFO_IDH_MocA-like_dom"/>
</dbReference>
<feature type="domain" description="Gfo/Idh/MocA-like oxidoreductase N-terminal" evidence="1">
    <location>
        <begin position="6"/>
        <end position="118"/>
    </location>
</feature>
<evidence type="ECO:0000259" key="2">
    <source>
        <dbReference type="Pfam" id="PF22725"/>
    </source>
</evidence>
<protein>
    <submittedName>
        <fullName evidence="3">Oxidoreductase</fullName>
    </submittedName>
</protein>